<evidence type="ECO:0000256" key="7">
    <source>
        <dbReference type="ARBA" id="ARBA00022989"/>
    </source>
</evidence>
<evidence type="ECO:0000256" key="5">
    <source>
        <dbReference type="ARBA" id="ARBA00022703"/>
    </source>
</evidence>
<dbReference type="GO" id="GO:0000422">
    <property type="term" value="P:autophagy of mitochondrion"/>
    <property type="evidence" value="ECO:0007669"/>
    <property type="project" value="TreeGrafter"/>
</dbReference>
<dbReference type="GO" id="GO:0005778">
    <property type="term" value="C:peroxisomal membrane"/>
    <property type="evidence" value="ECO:0007669"/>
    <property type="project" value="UniProtKB-SubCell"/>
</dbReference>
<dbReference type="GO" id="GO:0043653">
    <property type="term" value="P:mitochondrial fragmentation involved in apoptotic process"/>
    <property type="evidence" value="ECO:0007669"/>
    <property type="project" value="TreeGrafter"/>
</dbReference>
<comment type="similarity">
    <text evidence="3 11">Belongs to the FIS1 family.</text>
</comment>
<evidence type="ECO:0000256" key="9">
    <source>
        <dbReference type="ARBA" id="ARBA00023136"/>
    </source>
</evidence>
<dbReference type="InterPro" id="IPR033745">
    <property type="entry name" value="Fis1_cytosol"/>
</dbReference>
<evidence type="ECO:0000313" key="15">
    <source>
        <dbReference type="Proteomes" id="UP001249851"/>
    </source>
</evidence>
<proteinExistence type="inferred from homology"/>
<keyword evidence="9 11" id="KW-0472">Membrane</keyword>
<dbReference type="GO" id="GO:0005741">
    <property type="term" value="C:mitochondrial outer membrane"/>
    <property type="evidence" value="ECO:0007669"/>
    <property type="project" value="UniProtKB-SubCell"/>
</dbReference>
<keyword evidence="12" id="KW-0802">TPR repeat</keyword>
<dbReference type="PANTHER" id="PTHR13247">
    <property type="entry name" value="TETRATRICOPEPTIDE REPEAT PROTEIN 11 TPR REPEAT PROTEIN 11"/>
    <property type="match status" value="1"/>
</dbReference>
<dbReference type="PROSITE" id="PS50005">
    <property type="entry name" value="TPR"/>
    <property type="match status" value="1"/>
</dbReference>
<evidence type="ECO:0000256" key="6">
    <source>
        <dbReference type="ARBA" id="ARBA00022787"/>
    </source>
</evidence>
<name>A0AAD9V8K6_ACRCE</name>
<feature type="transmembrane region" description="Helical" evidence="13">
    <location>
        <begin position="117"/>
        <end position="141"/>
    </location>
</feature>
<keyword evidence="7 13" id="KW-1133">Transmembrane helix</keyword>
<evidence type="ECO:0000256" key="4">
    <source>
        <dbReference type="ARBA" id="ARBA00022692"/>
    </source>
</evidence>
<dbReference type="EMBL" id="JARQWQ010000021">
    <property type="protein sequence ID" value="KAK2564917.1"/>
    <property type="molecule type" value="Genomic_DNA"/>
</dbReference>
<dbReference type="Gene3D" id="1.25.40.10">
    <property type="entry name" value="Tetratricopeptide repeat domain"/>
    <property type="match status" value="1"/>
</dbReference>
<evidence type="ECO:0000256" key="2">
    <source>
        <dbReference type="ARBA" id="ARBA00004572"/>
    </source>
</evidence>
<evidence type="ECO:0000256" key="12">
    <source>
        <dbReference type="PROSITE-ProRule" id="PRU00339"/>
    </source>
</evidence>
<dbReference type="GO" id="GO:0016559">
    <property type="term" value="P:peroxisome fission"/>
    <property type="evidence" value="ECO:0007669"/>
    <property type="project" value="TreeGrafter"/>
</dbReference>
<dbReference type="PANTHER" id="PTHR13247:SF0">
    <property type="entry name" value="MITOCHONDRIAL FISSION 1 PROTEIN"/>
    <property type="match status" value="1"/>
</dbReference>
<evidence type="ECO:0000256" key="13">
    <source>
        <dbReference type="SAM" id="Phobius"/>
    </source>
</evidence>
<dbReference type="SUPFAM" id="SSF48452">
    <property type="entry name" value="TPR-like"/>
    <property type="match status" value="1"/>
</dbReference>
<keyword evidence="10" id="KW-0576">Peroxisome</keyword>
<dbReference type="Proteomes" id="UP001249851">
    <property type="component" value="Unassembled WGS sequence"/>
</dbReference>
<evidence type="ECO:0000256" key="3">
    <source>
        <dbReference type="ARBA" id="ARBA00008937"/>
    </source>
</evidence>
<dbReference type="FunFam" id="1.25.40.10:FF:000147">
    <property type="entry name" value="Mitochondrial fission 1 protein"/>
    <property type="match status" value="1"/>
</dbReference>
<protein>
    <recommendedName>
        <fullName evidence="11">Mitochondrial fission 1 protein</fullName>
    </recommendedName>
</protein>
<dbReference type="PIRSF" id="PIRSF008835">
    <property type="entry name" value="TPR_repeat_11_Fis1"/>
    <property type="match status" value="1"/>
</dbReference>
<reference evidence="14" key="2">
    <citation type="journal article" date="2023" name="Science">
        <title>Genomic signatures of disease resistance in endangered staghorn corals.</title>
        <authorList>
            <person name="Vollmer S.V."/>
            <person name="Selwyn J.D."/>
            <person name="Despard B.A."/>
            <person name="Roesel C.L."/>
        </authorList>
    </citation>
    <scope>NUCLEOTIDE SEQUENCE</scope>
    <source>
        <strain evidence="14">K2</strain>
    </source>
</reference>
<keyword evidence="8 11" id="KW-0496">Mitochondrion</keyword>
<dbReference type="CDD" id="cd12212">
    <property type="entry name" value="Fis1"/>
    <property type="match status" value="1"/>
</dbReference>
<dbReference type="InterPro" id="IPR011990">
    <property type="entry name" value="TPR-like_helical_dom_sf"/>
</dbReference>
<accession>A0AAD9V8K6</accession>
<organism evidence="14 15">
    <name type="scientific">Acropora cervicornis</name>
    <name type="common">Staghorn coral</name>
    <dbReference type="NCBI Taxonomy" id="6130"/>
    <lineage>
        <taxon>Eukaryota</taxon>
        <taxon>Metazoa</taxon>
        <taxon>Cnidaria</taxon>
        <taxon>Anthozoa</taxon>
        <taxon>Hexacorallia</taxon>
        <taxon>Scleractinia</taxon>
        <taxon>Astrocoeniina</taxon>
        <taxon>Acroporidae</taxon>
        <taxon>Acropora</taxon>
    </lineage>
</organism>
<dbReference type="InterPro" id="IPR028061">
    <property type="entry name" value="Fis1_TPR_C"/>
</dbReference>
<keyword evidence="6 11" id="KW-1000">Mitochondrion outer membrane</keyword>
<comment type="domain">
    <text evidence="11">The C-terminus is required for mitochondrial localization, while the N-terminus is necessary for mitochondrial fission.</text>
</comment>
<dbReference type="Pfam" id="PF14852">
    <property type="entry name" value="Fis1_TPR_N"/>
    <property type="match status" value="1"/>
</dbReference>
<dbReference type="InterPro" id="IPR016543">
    <property type="entry name" value="Fis1"/>
</dbReference>
<keyword evidence="5" id="KW-0053">Apoptosis</keyword>
<dbReference type="Pfam" id="PF14853">
    <property type="entry name" value="Fis1_TPR_C"/>
    <property type="match status" value="1"/>
</dbReference>
<feature type="repeat" description="TPR" evidence="12">
    <location>
        <begin position="65"/>
        <end position="98"/>
    </location>
</feature>
<comment type="function">
    <text evidence="11">Involved in the fragmentation of the mitochondrial network and its perinuclear clustering.</text>
</comment>
<dbReference type="InterPro" id="IPR019734">
    <property type="entry name" value="TPR_rpt"/>
</dbReference>
<dbReference type="GO" id="GO:0000266">
    <property type="term" value="P:mitochondrial fission"/>
    <property type="evidence" value="ECO:0007669"/>
    <property type="project" value="UniProtKB-UniRule"/>
</dbReference>
<dbReference type="InterPro" id="IPR028058">
    <property type="entry name" value="Fis1_TPR_N"/>
</dbReference>
<evidence type="ECO:0000256" key="1">
    <source>
        <dbReference type="ARBA" id="ARBA00004549"/>
    </source>
</evidence>
<keyword evidence="4 13" id="KW-0812">Transmembrane</keyword>
<keyword evidence="15" id="KW-1185">Reference proteome</keyword>
<gene>
    <name evidence="14" type="ORF">P5673_011624</name>
</gene>
<sequence>MDESLTVDDVKRFEVAYNAELERGKVSSETQFSYAWCLIKGSNKTDILKGVLLLQGLCQSGADQRDYLFFIAQGYYKLGEYKKALRYINRLLQIEPTNRQAIELQEKINDQMKKDGLIGLGILGGTALVMGGAAALAGLVFSNRK</sequence>
<comment type="subcellular location">
    <subcellularLocation>
        <location evidence="2">Mitochondrion outer membrane</location>
        <topology evidence="2">Single-pass membrane protein</topology>
    </subcellularLocation>
    <subcellularLocation>
        <location evidence="1">Peroxisome membrane</location>
        <topology evidence="1">Single-pass membrane protein</topology>
    </subcellularLocation>
</comment>
<evidence type="ECO:0000256" key="8">
    <source>
        <dbReference type="ARBA" id="ARBA00023128"/>
    </source>
</evidence>
<dbReference type="AlphaFoldDB" id="A0AAD9V8K6"/>
<evidence type="ECO:0000313" key="14">
    <source>
        <dbReference type="EMBL" id="KAK2564917.1"/>
    </source>
</evidence>
<dbReference type="SMART" id="SM00028">
    <property type="entry name" value="TPR"/>
    <property type="match status" value="1"/>
</dbReference>
<evidence type="ECO:0000256" key="11">
    <source>
        <dbReference type="PIRNR" id="PIRNR008835"/>
    </source>
</evidence>
<comment type="caution">
    <text evidence="14">The sequence shown here is derived from an EMBL/GenBank/DDBJ whole genome shotgun (WGS) entry which is preliminary data.</text>
</comment>
<reference evidence="14" key="1">
    <citation type="journal article" date="2023" name="G3 (Bethesda)">
        <title>Whole genome assembly and annotation of the endangered Caribbean coral Acropora cervicornis.</title>
        <authorList>
            <person name="Selwyn J.D."/>
            <person name="Vollmer S.V."/>
        </authorList>
    </citation>
    <scope>NUCLEOTIDE SEQUENCE</scope>
    <source>
        <strain evidence="14">K2</strain>
    </source>
</reference>
<evidence type="ECO:0000256" key="10">
    <source>
        <dbReference type="ARBA" id="ARBA00023140"/>
    </source>
</evidence>